<dbReference type="EMBL" id="CP014873">
    <property type="protein sequence ID" value="ANK62794.1"/>
    <property type="molecule type" value="Genomic_DNA"/>
</dbReference>
<comment type="similarity">
    <text evidence="2 10 12">Belongs to the GrpE family.</text>
</comment>
<name>A0A192H1V9_9LACO</name>
<dbReference type="Proteomes" id="UP000078582">
    <property type="component" value="Chromosome"/>
</dbReference>
<dbReference type="CDD" id="cd00446">
    <property type="entry name" value="GrpE"/>
    <property type="match status" value="1"/>
</dbReference>
<dbReference type="GO" id="GO:0051082">
    <property type="term" value="F:unfolded protein binding"/>
    <property type="evidence" value="ECO:0007669"/>
    <property type="project" value="TreeGrafter"/>
</dbReference>
<evidence type="ECO:0000256" key="10">
    <source>
        <dbReference type="HAMAP-Rule" id="MF_01151"/>
    </source>
</evidence>
<evidence type="ECO:0000256" key="5">
    <source>
        <dbReference type="ARBA" id="ARBA00023016"/>
    </source>
</evidence>
<evidence type="ECO:0000256" key="8">
    <source>
        <dbReference type="ARBA" id="ARBA00072274"/>
    </source>
</evidence>
<dbReference type="InterPro" id="IPR000740">
    <property type="entry name" value="GrpE"/>
</dbReference>
<evidence type="ECO:0000256" key="4">
    <source>
        <dbReference type="ARBA" id="ARBA00022490"/>
    </source>
</evidence>
<organism evidence="15 16">
    <name type="scientific">Loigolactobacillus backii</name>
    <dbReference type="NCBI Taxonomy" id="375175"/>
    <lineage>
        <taxon>Bacteria</taxon>
        <taxon>Bacillati</taxon>
        <taxon>Bacillota</taxon>
        <taxon>Bacilli</taxon>
        <taxon>Lactobacillales</taxon>
        <taxon>Lactobacillaceae</taxon>
        <taxon>Loigolactobacillus</taxon>
    </lineage>
</organism>
<reference evidence="15 16" key="1">
    <citation type="submission" date="2016-03" db="EMBL/GenBank/DDBJ databases">
        <title>Pediococcus and Lactobacillus from brewery environment - whole genome sequencing and assembly.</title>
        <authorList>
            <person name="Behr J."/>
            <person name="Geissler A.J."/>
            <person name="Vogel R.F."/>
        </authorList>
    </citation>
    <scope>NUCLEOTIDE SEQUENCE [LARGE SCALE GENOMIC DNA]</scope>
    <source>
        <strain evidence="15 16">TMW 1.1989</strain>
    </source>
</reference>
<dbReference type="STRING" id="375175.AYR53_08540"/>
<dbReference type="GO" id="GO:0000774">
    <property type="term" value="F:adenyl-nucleotide exchange factor activity"/>
    <property type="evidence" value="ECO:0007669"/>
    <property type="project" value="InterPro"/>
</dbReference>
<dbReference type="PROSITE" id="PS01071">
    <property type="entry name" value="GRPE"/>
    <property type="match status" value="1"/>
</dbReference>
<evidence type="ECO:0000256" key="6">
    <source>
        <dbReference type="ARBA" id="ARBA00023186"/>
    </source>
</evidence>
<dbReference type="GO" id="GO:0005737">
    <property type="term" value="C:cytoplasm"/>
    <property type="evidence" value="ECO:0007669"/>
    <property type="project" value="UniProtKB-SubCell"/>
</dbReference>
<dbReference type="SUPFAM" id="SSF51064">
    <property type="entry name" value="Head domain of nucleotide exchange factor GrpE"/>
    <property type="match status" value="1"/>
</dbReference>
<evidence type="ECO:0000256" key="11">
    <source>
        <dbReference type="RuleBase" id="RU000639"/>
    </source>
</evidence>
<dbReference type="Pfam" id="PF01025">
    <property type="entry name" value="GrpE"/>
    <property type="match status" value="1"/>
</dbReference>
<evidence type="ECO:0000256" key="12">
    <source>
        <dbReference type="RuleBase" id="RU004478"/>
    </source>
</evidence>
<dbReference type="NCBIfam" id="NF010759">
    <property type="entry name" value="PRK14162.1"/>
    <property type="match status" value="1"/>
</dbReference>
<dbReference type="InterPro" id="IPR013805">
    <property type="entry name" value="GrpE_CC"/>
</dbReference>
<gene>
    <name evidence="10" type="primary">grpE</name>
    <name evidence="15" type="ORF">AYR53_08540</name>
</gene>
<protein>
    <recommendedName>
        <fullName evidence="8 10">Protein GrpE</fullName>
    </recommendedName>
    <alternativeName>
        <fullName evidence="9 10">HSP-70 cofactor</fullName>
    </alternativeName>
</protein>
<feature type="coiled-coil region" evidence="13">
    <location>
        <begin position="67"/>
        <end position="108"/>
    </location>
</feature>
<dbReference type="Gene3D" id="2.30.22.10">
    <property type="entry name" value="Head domain of nucleotide exchange factor GrpE"/>
    <property type="match status" value="1"/>
</dbReference>
<dbReference type="GO" id="GO:0006457">
    <property type="term" value="P:protein folding"/>
    <property type="evidence" value="ECO:0007669"/>
    <property type="project" value="InterPro"/>
</dbReference>
<dbReference type="NCBIfam" id="NF010738">
    <property type="entry name" value="PRK14140.1"/>
    <property type="match status" value="1"/>
</dbReference>
<comment type="subcellular location">
    <subcellularLocation>
        <location evidence="1 10">Cytoplasm</location>
    </subcellularLocation>
</comment>
<evidence type="ECO:0000256" key="3">
    <source>
        <dbReference type="ARBA" id="ARBA00011738"/>
    </source>
</evidence>
<dbReference type="KEGG" id="lbt:AYR52_04860"/>
<dbReference type="GO" id="GO:0051087">
    <property type="term" value="F:protein-folding chaperone binding"/>
    <property type="evidence" value="ECO:0007669"/>
    <property type="project" value="InterPro"/>
</dbReference>
<sequence length="213" mass="24095">MNDLANKKTPSTKQPEFPSEKNLDQETTAATTEKVVKGDKKEATVKKETVSDDANVTKQHELDQAEIKKLQALVASNEDKYLRAEAEIQNMNNRFKKEREQLAKYDGQDLAKSVLPVVDNLERALAIDVSDPIGRQLKKGIQMVYDHLESALKEHNVTEIETENRTFDPTIHQAVQTVPVESDQKPETIVKVLQKGYYLKDRVLRPAMVVVAQ</sequence>
<evidence type="ECO:0000256" key="2">
    <source>
        <dbReference type="ARBA" id="ARBA00009054"/>
    </source>
</evidence>
<keyword evidence="13" id="KW-0175">Coiled coil</keyword>
<dbReference type="PANTHER" id="PTHR21237">
    <property type="entry name" value="GRPE PROTEIN"/>
    <property type="match status" value="1"/>
</dbReference>
<evidence type="ECO:0000256" key="7">
    <source>
        <dbReference type="ARBA" id="ARBA00053401"/>
    </source>
</evidence>
<keyword evidence="16" id="KW-1185">Reference proteome</keyword>
<feature type="region of interest" description="Disordered" evidence="14">
    <location>
        <begin position="1"/>
        <end position="52"/>
    </location>
</feature>
<comment type="function">
    <text evidence="7 10 11">Participates actively in the response to hyperosmotic and heat shock by preventing the aggregation of stress-denatured proteins, in association with DnaK and GrpE. It is the nucleotide exchange factor for DnaK and may function as a thermosensor. Unfolded proteins bind initially to DnaJ; upon interaction with the DnaJ-bound protein, DnaK hydrolyzes its bound ATP, resulting in the formation of a stable complex. GrpE releases ADP from DnaK; ATP binding to DnaK triggers the release of the substrate protein, thus completing the reaction cycle. Several rounds of ATP-dependent interactions between DnaJ, DnaK and GrpE are required for fully efficient folding.</text>
</comment>
<evidence type="ECO:0000313" key="15">
    <source>
        <dbReference type="EMBL" id="ANK62794.1"/>
    </source>
</evidence>
<keyword evidence="5 10" id="KW-0346">Stress response</keyword>
<dbReference type="FunFam" id="2.30.22.10:FF:000001">
    <property type="entry name" value="Protein GrpE"/>
    <property type="match status" value="1"/>
</dbReference>
<evidence type="ECO:0000313" key="16">
    <source>
        <dbReference type="Proteomes" id="UP000078582"/>
    </source>
</evidence>
<evidence type="ECO:0000256" key="13">
    <source>
        <dbReference type="SAM" id="Coils"/>
    </source>
</evidence>
<dbReference type="GO" id="GO:0042803">
    <property type="term" value="F:protein homodimerization activity"/>
    <property type="evidence" value="ECO:0007669"/>
    <property type="project" value="InterPro"/>
</dbReference>
<dbReference type="HAMAP" id="MF_01151">
    <property type="entry name" value="GrpE"/>
    <property type="match status" value="1"/>
</dbReference>
<evidence type="ECO:0000256" key="1">
    <source>
        <dbReference type="ARBA" id="ARBA00004496"/>
    </source>
</evidence>
<keyword evidence="4 10" id="KW-0963">Cytoplasm</keyword>
<dbReference type="PRINTS" id="PR00773">
    <property type="entry name" value="GRPEPROTEIN"/>
</dbReference>
<dbReference type="AlphaFoldDB" id="A0A192H1V9"/>
<dbReference type="PANTHER" id="PTHR21237:SF23">
    <property type="entry name" value="GRPE PROTEIN HOMOLOG, MITOCHONDRIAL"/>
    <property type="match status" value="1"/>
</dbReference>
<accession>A0A192H1V9</accession>
<comment type="subunit">
    <text evidence="3 10">Homodimer.</text>
</comment>
<proteinExistence type="inferred from homology"/>
<evidence type="ECO:0000256" key="14">
    <source>
        <dbReference type="SAM" id="MobiDB-lite"/>
    </source>
</evidence>
<dbReference type="Gene3D" id="3.90.20.20">
    <property type="match status" value="1"/>
</dbReference>
<feature type="compositionally biased region" description="Basic and acidic residues" evidence="14">
    <location>
        <begin position="34"/>
        <end position="50"/>
    </location>
</feature>
<dbReference type="InterPro" id="IPR009012">
    <property type="entry name" value="GrpE_head"/>
</dbReference>
<keyword evidence="6 10" id="KW-0143">Chaperone</keyword>
<dbReference type="SUPFAM" id="SSF58014">
    <property type="entry name" value="Coiled-coil domain of nucleotide exchange factor GrpE"/>
    <property type="match status" value="1"/>
</dbReference>
<evidence type="ECO:0000256" key="9">
    <source>
        <dbReference type="ARBA" id="ARBA00076414"/>
    </source>
</evidence>